<dbReference type="Pfam" id="PF15629">
    <property type="entry name" value="Perm-CXXC"/>
    <property type="match status" value="1"/>
</dbReference>
<evidence type="ECO:0000256" key="6">
    <source>
        <dbReference type="ARBA" id="ARBA00023004"/>
    </source>
</evidence>
<sequence length="2143" mass="237834">MDFGRGFSNQEEKELTTQGGSWIQEKDLRTQRSDWVPVTPSKPIATKARLNSVDGERKWGEQFEMLFQQGTTPVPVSNGRAGYGNSVEQNGVNNNREEAISANRQPTWGQQVHILCQGTQVSNGRSPGYRNSVNSMEQNGGVNNNREEAISADGLRKWGEQYEILCQGNQVSNGSRGYYNTANSVDQMGGVNNTREEVYAANNGGCNSYQRALNYEAERRGHIPNGQLLSTINSAAQALVASTSRNQRSDNAIHSQIPNGQLLAPINSTSQGQMAFTCRGQRNDNAAYSQIDNGQLLAAMNLASQASVASASESQRNGYAVLSQIPGGNLLATINSTSQAPGASESGSQRNGNAILSQIPSGNLLATINSASQASVASTSGSQRYDNGRHSQIYSGNQHFNAASELPRDQDYSTGSNWRKYNNYPPQMPQDGFPVPYRPASTYDRNYGPRSMSDAVSSKNISFQFAPVTPEKDRNVQQQNGTPINLQCQKRSNQEMPNVINLDPEEPLEQPVVDQENGFDLNKTPQPQQKPRRKKYTPRVVREGKPKRAPKPKENLTPKRKYVRKNGINSSSTPSAEVEEIINPTDISPAKSCKRVLNFDLSRHEKDERQGASSSSSRVAFNFDTQRQEQNMCNARTDTSTGTRSTFQFAQGLEVEIEHSPAGLAFDLNRSLTQVLDEYMSLPGMNEQMMRKGLFRRNLKDLAREKNEMERRERAPLPNESASNHRTYSATCLNSINNASQRAEQTAWEPKRGNSHNSDEERLRSMNLMGTHYNSLQAYHDAFQPNGNYTSSSDHGLEVSEINKKRKTVNVRDAGMSNTSSSANASQFQQQANSSGTSPHCNNTNGLQILKNGVQDFVQNVYSNSVASVNNSGVQIFPAETLSHKVAVMAAIKPQGSQFLLNFKQAENRSVRSTQINDLISLPTHAQCNKVPMVPAKTVLRSGGELGFQIFQGPQTYLEAALEERNAKKAKMNRNTKELALVSRASTSTRNEVNLQGQDARRSSVKSRGPAKVARRSLDPIDEICQRLNRIDINSNTITWQEHNAITWQEQNAMVPYGADGNMVPYEGLFDPTKRRRPRARVELDAETDRVWKLLMGKESSGSVDGTDEDKAKWWANERKSFQGRAALFIDQMHRVQGDRTFTKWTGSVLDSIIGVFLTQNVSDHLSSSAFMSMAAHFPLKSTGSNRKRNEVGPVTCIVEHPNDAICQEKVSVESDCDQSSITLHETEHTKEREMSNNIESVASVSGDDSCRESPQSPTEILTMGTGVSSLVQPVDTAAEDLVSSQTSNTSSQVSVETRVESGSSVEVDDGRAPEDIVSSQYSIGSSSPQADERIRSCSGSNSEGEDPTSTTACESNSYKGSATFTELLQMAGSTMWQELCDQGNESLLMNLNSGFDLNGTEFDRRSSSFNIPGLPRIFSTHPKNSPLPTTLQPDVPSVNSSVHVTPDSGVHELGCHEVLGEESRITLSLGQEACNDKQTHTYNQQQRIKTFQHESAPAQMKDEKVQQEHSCLPNVSRETSGVGETTCFLNKEKSAENKISEHNSGEQPYASDKASSSKINSNNSKAKTKQPEKESKKPVDWDHLRKTTCRDGKQRERDYGTRDSLDWEAVRNADVDVIAKTIKERGMNNMLAERIKNFLDRMVRDHGSLDMEWLRDVPPAEAKDYLLSVRGLGLKSVECIRLLTLHHVAFPVDTNVGRIAVRLGWVPLQPLPESLQLHLLEMYPVQETIQKYLWPRLCKLDHMTLYKLHYHMITFGKVFCTKSKPNCNACPLRADCRHFASAFASARLSLPAPEEKGVISNVTITPSQIPVAMPVPRLEEDITTPNQIPIANFNPMLVSRLQENMSSISSFVEMPSSPERPASFVEIPSSPERREVSEPEDRETHIRDIEDAFYENDPEDELPPIPIDLRQLQSKIEEVHGGDFSMALVPFKDVSLPTSKLKNVSRLRTEHQVYELPDSHPLLVGMEERVINEPGVYLLAIWTPGETANSVQPPQRSCGSAADNLCSDETCVSCNATREANSQTVRGTILIPCKTAMRGSFPLNGTYFQVNEVFADHASSLKPIDVPRSWIWNLPRRTVLFGTSIPSIFKGQTLREIQYCFWRGFVCVRGFDQATRAPKPLIARLHFPASRLTGNKTKRSEE</sequence>
<dbReference type="FunFam" id="1.10.1670.10:FF:000004">
    <property type="entry name" value="DNA glycosylase/AP lyase ROS1"/>
    <property type="match status" value="1"/>
</dbReference>
<dbReference type="OrthoDB" id="5607at2759"/>
<feature type="compositionally biased region" description="Low complexity" evidence="10">
    <location>
        <begin position="817"/>
        <end position="835"/>
    </location>
</feature>
<keyword evidence="7" id="KW-0411">Iron-sulfur</keyword>
<feature type="compositionally biased region" description="Polar residues" evidence="10">
    <location>
        <begin position="611"/>
        <end position="626"/>
    </location>
</feature>
<dbReference type="InterPro" id="IPR003651">
    <property type="entry name" value="Endonuclease3_FeS-loop_motif"/>
</dbReference>
<evidence type="ECO:0000313" key="12">
    <source>
        <dbReference type="EMBL" id="KAF6150361.1"/>
    </source>
</evidence>
<dbReference type="InterPro" id="IPR011257">
    <property type="entry name" value="DNA_glycosylase"/>
</dbReference>
<evidence type="ECO:0000256" key="3">
    <source>
        <dbReference type="ARBA" id="ARBA00005646"/>
    </source>
</evidence>
<evidence type="ECO:0000256" key="4">
    <source>
        <dbReference type="ARBA" id="ARBA00022485"/>
    </source>
</evidence>
<name>A0A7J7M638_9MAGN</name>
<feature type="region of interest" description="Disordered" evidence="10">
    <location>
        <begin position="1281"/>
        <end position="1357"/>
    </location>
</feature>
<evidence type="ECO:0000256" key="5">
    <source>
        <dbReference type="ARBA" id="ARBA00022723"/>
    </source>
</evidence>
<feature type="compositionally biased region" description="Basic and acidic residues" evidence="10">
    <location>
        <begin position="1570"/>
        <end position="1601"/>
    </location>
</feature>
<evidence type="ECO:0000256" key="10">
    <source>
        <dbReference type="SAM" id="MobiDB-lite"/>
    </source>
</evidence>
<dbReference type="PANTHER" id="PTHR46213">
    <property type="entry name" value="TRANSCRIPTIONAL ACTIVATOR DEMETER"/>
    <property type="match status" value="1"/>
</dbReference>
<dbReference type="InterPro" id="IPR044811">
    <property type="entry name" value="DME/ROS1"/>
</dbReference>
<organism evidence="12 13">
    <name type="scientific">Kingdonia uniflora</name>
    <dbReference type="NCBI Taxonomy" id="39325"/>
    <lineage>
        <taxon>Eukaryota</taxon>
        <taxon>Viridiplantae</taxon>
        <taxon>Streptophyta</taxon>
        <taxon>Embryophyta</taxon>
        <taxon>Tracheophyta</taxon>
        <taxon>Spermatophyta</taxon>
        <taxon>Magnoliopsida</taxon>
        <taxon>Ranunculales</taxon>
        <taxon>Circaeasteraceae</taxon>
        <taxon>Kingdonia</taxon>
    </lineage>
</organism>
<feature type="region of interest" description="Disordered" evidence="10">
    <location>
        <begin position="985"/>
        <end position="1013"/>
    </location>
</feature>
<evidence type="ECO:0000256" key="2">
    <source>
        <dbReference type="ARBA" id="ARBA00004123"/>
    </source>
</evidence>
<keyword evidence="8" id="KW-0238">DNA-binding</keyword>
<feature type="domain" description="HhH-GPD" evidence="11">
    <location>
        <begin position="1595"/>
        <end position="1739"/>
    </location>
</feature>
<feature type="region of interest" description="Disordered" evidence="10">
    <location>
        <begin position="1243"/>
        <end position="1267"/>
    </location>
</feature>
<comment type="subcellular location">
    <subcellularLocation>
        <location evidence="2">Nucleus</location>
    </subcellularLocation>
</comment>
<dbReference type="Proteomes" id="UP000541444">
    <property type="component" value="Unassembled WGS sequence"/>
</dbReference>
<feature type="region of interest" description="Disordered" evidence="10">
    <location>
        <begin position="336"/>
        <end position="355"/>
    </location>
</feature>
<dbReference type="SMART" id="SM00525">
    <property type="entry name" value="FES"/>
    <property type="match status" value="1"/>
</dbReference>
<dbReference type="GO" id="GO:0035514">
    <property type="term" value="F:DNA demethylase activity"/>
    <property type="evidence" value="ECO:0007669"/>
    <property type="project" value="InterPro"/>
</dbReference>
<dbReference type="Gene3D" id="1.10.1670.10">
    <property type="entry name" value="Helix-hairpin-Helix base-excision DNA repair enzymes (C-terminal)"/>
    <property type="match status" value="1"/>
</dbReference>
<feature type="compositionally biased region" description="Low complexity" evidence="10">
    <location>
        <begin position="1551"/>
        <end position="1566"/>
    </location>
</feature>
<evidence type="ECO:0000313" key="13">
    <source>
        <dbReference type="Proteomes" id="UP000541444"/>
    </source>
</evidence>
<dbReference type="GO" id="GO:0006284">
    <property type="term" value="P:base-excision repair"/>
    <property type="evidence" value="ECO:0007669"/>
    <property type="project" value="InterPro"/>
</dbReference>
<feature type="region of interest" description="Disordered" evidence="10">
    <location>
        <begin position="1539"/>
        <end position="1601"/>
    </location>
</feature>
<keyword evidence="6" id="KW-0408">Iron</keyword>
<feature type="compositionally biased region" description="Basic and acidic residues" evidence="10">
    <location>
        <begin position="540"/>
        <end position="557"/>
    </location>
</feature>
<dbReference type="InterPro" id="IPR003265">
    <property type="entry name" value="HhH-GPD_domain"/>
</dbReference>
<evidence type="ECO:0000256" key="9">
    <source>
        <dbReference type="ARBA" id="ARBA00023242"/>
    </source>
</evidence>
<keyword evidence="5" id="KW-0479">Metal-binding</keyword>
<feature type="region of interest" description="Disordered" evidence="10">
    <location>
        <begin position="1493"/>
        <end position="1524"/>
    </location>
</feature>
<dbReference type="InterPro" id="IPR028924">
    <property type="entry name" value="Perm-CXXC"/>
</dbReference>
<feature type="compositionally biased region" description="Low complexity" evidence="10">
    <location>
        <begin position="1283"/>
        <end position="1296"/>
    </location>
</feature>
<keyword evidence="4" id="KW-0004">4Fe-4S</keyword>
<feature type="region of interest" description="Disordered" evidence="10">
    <location>
        <begin position="815"/>
        <end position="840"/>
    </location>
</feature>
<gene>
    <name evidence="12" type="ORF">GIB67_034060</name>
</gene>
<keyword evidence="9" id="KW-0539">Nucleus</keyword>
<feature type="compositionally biased region" description="Polar residues" evidence="10">
    <location>
        <begin position="1253"/>
        <end position="1267"/>
    </location>
</feature>
<dbReference type="GO" id="GO:0019104">
    <property type="term" value="F:DNA N-glycosylase activity"/>
    <property type="evidence" value="ECO:0007669"/>
    <property type="project" value="InterPro"/>
</dbReference>
<feature type="region of interest" description="Disordered" evidence="10">
    <location>
        <begin position="605"/>
        <end position="626"/>
    </location>
</feature>
<evidence type="ECO:0000256" key="7">
    <source>
        <dbReference type="ARBA" id="ARBA00023014"/>
    </source>
</evidence>
<dbReference type="GO" id="GO:0046872">
    <property type="term" value="F:metal ion binding"/>
    <property type="evidence" value="ECO:0007669"/>
    <property type="project" value="UniProtKB-KW"/>
</dbReference>
<feature type="region of interest" description="Disordered" evidence="10">
    <location>
        <begin position="512"/>
        <end position="583"/>
    </location>
</feature>
<comment type="similarity">
    <text evidence="3">Belongs to the DNA glycosylase family. DEMETER subfamily.</text>
</comment>
<dbReference type="PANTHER" id="PTHR46213:SF13">
    <property type="entry name" value="DEMETER-LIKE PROTEIN 2-RELATED"/>
    <property type="match status" value="1"/>
</dbReference>
<evidence type="ECO:0000256" key="8">
    <source>
        <dbReference type="ARBA" id="ARBA00023125"/>
    </source>
</evidence>
<dbReference type="SUPFAM" id="SSF48150">
    <property type="entry name" value="DNA-glycosylase"/>
    <property type="match status" value="1"/>
</dbReference>
<dbReference type="GO" id="GO:0003677">
    <property type="term" value="F:DNA binding"/>
    <property type="evidence" value="ECO:0007669"/>
    <property type="project" value="UniProtKB-KW"/>
</dbReference>
<accession>A0A7J7M638</accession>
<feature type="region of interest" description="Disordered" evidence="10">
    <location>
        <begin position="470"/>
        <end position="491"/>
    </location>
</feature>
<evidence type="ECO:0000259" key="11">
    <source>
        <dbReference type="SMART" id="SM00478"/>
    </source>
</evidence>
<dbReference type="InterPro" id="IPR023170">
    <property type="entry name" value="HhH_base_excis_C"/>
</dbReference>
<feature type="compositionally biased region" description="Polar residues" evidence="10">
    <location>
        <begin position="476"/>
        <end position="491"/>
    </location>
</feature>
<proteinExistence type="inferred from homology"/>
<protein>
    <recommendedName>
        <fullName evidence="11">HhH-GPD domain-containing protein</fullName>
    </recommendedName>
</protein>
<keyword evidence="13" id="KW-1185">Reference proteome</keyword>
<dbReference type="GO" id="GO:0141166">
    <property type="term" value="P:chromosomal 5-methylcytosine DNA demethylation pathway"/>
    <property type="evidence" value="ECO:0007669"/>
    <property type="project" value="InterPro"/>
</dbReference>
<feature type="region of interest" description="Disordered" evidence="10">
    <location>
        <begin position="706"/>
        <end position="725"/>
    </location>
</feature>
<feature type="compositionally biased region" description="Low complexity" evidence="10">
    <location>
        <begin position="1319"/>
        <end position="1328"/>
    </location>
</feature>
<dbReference type="GO" id="GO:0051539">
    <property type="term" value="F:4 iron, 4 sulfur cluster binding"/>
    <property type="evidence" value="ECO:0007669"/>
    <property type="project" value="UniProtKB-KW"/>
</dbReference>
<feature type="compositionally biased region" description="Basic and acidic residues" evidence="10">
    <location>
        <begin position="706"/>
        <end position="715"/>
    </location>
</feature>
<dbReference type="InterPro" id="IPR028925">
    <property type="entry name" value="RRM_DME"/>
</dbReference>
<reference evidence="12 13" key="1">
    <citation type="journal article" date="2020" name="IScience">
        <title>Genome Sequencing of the Endangered Kingdonia uniflora (Circaeasteraceae, Ranunculales) Reveals Potential Mechanisms of Evolutionary Specialization.</title>
        <authorList>
            <person name="Sun Y."/>
            <person name="Deng T."/>
            <person name="Zhang A."/>
            <person name="Moore M.J."/>
            <person name="Landis J.B."/>
            <person name="Lin N."/>
            <person name="Zhang H."/>
            <person name="Zhang X."/>
            <person name="Huang J."/>
            <person name="Zhang X."/>
            <person name="Sun H."/>
            <person name="Wang H."/>
        </authorList>
    </citation>
    <scope>NUCLEOTIDE SEQUENCE [LARGE SCALE GENOMIC DNA]</scope>
    <source>
        <strain evidence="12">TB1705</strain>
        <tissue evidence="12">Leaf</tissue>
    </source>
</reference>
<dbReference type="GO" id="GO:0005634">
    <property type="term" value="C:nucleus"/>
    <property type="evidence" value="ECO:0007669"/>
    <property type="project" value="UniProtKB-SubCell"/>
</dbReference>
<evidence type="ECO:0000256" key="1">
    <source>
        <dbReference type="ARBA" id="ARBA00001966"/>
    </source>
</evidence>
<feature type="region of interest" description="Disordered" evidence="10">
    <location>
        <begin position="1"/>
        <end position="28"/>
    </location>
</feature>
<dbReference type="Pfam" id="PF15628">
    <property type="entry name" value="RRM_DME"/>
    <property type="match status" value="1"/>
</dbReference>
<comment type="caution">
    <text evidence="12">The sequence shown here is derived from an EMBL/GenBank/DDBJ whole genome shotgun (WGS) entry which is preliminary data.</text>
</comment>
<dbReference type="SMART" id="SM00478">
    <property type="entry name" value="ENDO3c"/>
    <property type="match status" value="1"/>
</dbReference>
<dbReference type="EMBL" id="JACGCM010001747">
    <property type="protein sequence ID" value="KAF6150361.1"/>
    <property type="molecule type" value="Genomic_DNA"/>
</dbReference>
<feature type="compositionally biased region" description="Polar residues" evidence="10">
    <location>
        <begin position="985"/>
        <end position="997"/>
    </location>
</feature>
<dbReference type="Gene3D" id="1.10.340.30">
    <property type="entry name" value="Hypothetical protein, domain 2"/>
    <property type="match status" value="1"/>
</dbReference>
<feature type="compositionally biased region" description="Polar residues" evidence="10">
    <location>
        <begin position="1338"/>
        <end position="1357"/>
    </location>
</feature>
<dbReference type="CDD" id="cd00056">
    <property type="entry name" value="ENDO3c"/>
    <property type="match status" value="1"/>
</dbReference>
<comment type="cofactor">
    <cofactor evidence="1">
        <name>[4Fe-4S] cluster</name>
        <dbReference type="ChEBI" id="CHEBI:49883"/>
    </cofactor>
</comment>